<evidence type="ECO:0000313" key="1">
    <source>
        <dbReference type="EMBL" id="MDT3403210.1"/>
    </source>
</evidence>
<dbReference type="RefSeq" id="WP_311950014.1">
    <property type="nucleotide sequence ID" value="NZ_JAVLVU010000001.1"/>
</dbReference>
<keyword evidence="2" id="KW-1185">Reference proteome</keyword>
<accession>A0ABU3GU75</accession>
<dbReference type="EMBL" id="JAVLVU010000001">
    <property type="protein sequence ID" value="MDT3403210.1"/>
    <property type="molecule type" value="Genomic_DNA"/>
</dbReference>
<proteinExistence type="predicted"/>
<comment type="caution">
    <text evidence="1">The sequence shown here is derived from an EMBL/GenBank/DDBJ whole genome shotgun (WGS) entry which is preliminary data.</text>
</comment>
<organism evidence="1 2">
    <name type="scientific">Mucilaginibacter terrae</name>
    <dbReference type="NCBI Taxonomy" id="1955052"/>
    <lineage>
        <taxon>Bacteria</taxon>
        <taxon>Pseudomonadati</taxon>
        <taxon>Bacteroidota</taxon>
        <taxon>Sphingobacteriia</taxon>
        <taxon>Sphingobacteriales</taxon>
        <taxon>Sphingobacteriaceae</taxon>
        <taxon>Mucilaginibacter</taxon>
    </lineage>
</organism>
<reference evidence="2" key="1">
    <citation type="submission" date="2023-07" db="EMBL/GenBank/DDBJ databases">
        <title>Functional and genomic diversity of the sorghum phyllosphere microbiome.</title>
        <authorList>
            <person name="Shade A."/>
        </authorList>
    </citation>
    <scope>NUCLEOTIDE SEQUENCE [LARGE SCALE GENOMIC DNA]</scope>
    <source>
        <strain evidence="2">SORGH_AS_0422</strain>
    </source>
</reference>
<evidence type="ECO:0000313" key="2">
    <source>
        <dbReference type="Proteomes" id="UP001258315"/>
    </source>
</evidence>
<name>A0ABU3GU75_9SPHI</name>
<dbReference type="Proteomes" id="UP001258315">
    <property type="component" value="Unassembled WGS sequence"/>
</dbReference>
<sequence>MERAAISVIKDKKVYEFEVAEYPHHDHERCNISVFQNGQLVAGFKPDNHEYLHLCSNPGNIDEEVLHLLADQLENHHL</sequence>
<gene>
    <name evidence="1" type="ORF">QE417_002282</name>
</gene>
<protein>
    <submittedName>
        <fullName evidence="1">Uncharacterized protein</fullName>
    </submittedName>
</protein>